<sequence>MGKRDDRNSGAQQGRGGSGSGGASLLDRLDPTKDTDSGNHRAKPAIKHIVRRAEGGLPAALMRRFSDANLLTQSAALAYYSLLSIAPLLLLLIWLTASLMPSAQEQLMQQIGQLIGGEAEALARTIIENAEQKPGTGSLAGIWSTILLFFGATVVFGQLQDALNRIFRTEASELGGLMALLRKRVFSLGLVFAIGFLLLVSMTMNTVLQVAFSHMKWLMPLVAGLATWLVYAFGFALMYHYLPDRRVGWRHALGGGAVTALLFVIGRALIGWYLQRSDPGSAYGSMGTVVITIVWVYYAGLIVFIGALLTAVVDERLEARDEHRPAS</sequence>
<evidence type="ECO:0000256" key="2">
    <source>
        <dbReference type="ARBA" id="ARBA00022475"/>
    </source>
</evidence>
<evidence type="ECO:0000313" key="8">
    <source>
        <dbReference type="EMBL" id="MFC0679109.1"/>
    </source>
</evidence>
<accession>A0ABV6RQ61</accession>
<dbReference type="PANTHER" id="PTHR30213:SF1">
    <property type="entry name" value="INNER MEMBRANE PROTEIN YHJD"/>
    <property type="match status" value="1"/>
</dbReference>
<dbReference type="Pfam" id="PF03631">
    <property type="entry name" value="Virul_fac_BrkB"/>
    <property type="match status" value="1"/>
</dbReference>
<feature type="transmembrane region" description="Helical" evidence="7">
    <location>
        <begin position="286"/>
        <end position="313"/>
    </location>
</feature>
<proteinExistence type="predicted"/>
<name>A0ABV6RQ61_9GAMM</name>
<feature type="compositionally biased region" description="Gly residues" evidence="6">
    <location>
        <begin position="13"/>
        <end position="22"/>
    </location>
</feature>
<evidence type="ECO:0000256" key="6">
    <source>
        <dbReference type="SAM" id="MobiDB-lite"/>
    </source>
</evidence>
<dbReference type="PANTHER" id="PTHR30213">
    <property type="entry name" value="INNER MEMBRANE PROTEIN YHJD"/>
    <property type="match status" value="1"/>
</dbReference>
<evidence type="ECO:0000256" key="4">
    <source>
        <dbReference type="ARBA" id="ARBA00022989"/>
    </source>
</evidence>
<feature type="region of interest" description="Disordered" evidence="6">
    <location>
        <begin position="1"/>
        <end position="44"/>
    </location>
</feature>
<evidence type="ECO:0000256" key="3">
    <source>
        <dbReference type="ARBA" id="ARBA00022692"/>
    </source>
</evidence>
<keyword evidence="5 7" id="KW-0472">Membrane</keyword>
<feature type="transmembrane region" description="Helical" evidence="7">
    <location>
        <begin position="185"/>
        <end position="211"/>
    </location>
</feature>
<keyword evidence="4 7" id="KW-1133">Transmembrane helix</keyword>
<dbReference type="RefSeq" id="WP_386670245.1">
    <property type="nucleotide sequence ID" value="NZ_JBHLTG010000003.1"/>
</dbReference>
<organism evidence="8 9">
    <name type="scientific">Lysobacter korlensis</name>
    <dbReference type="NCBI Taxonomy" id="553636"/>
    <lineage>
        <taxon>Bacteria</taxon>
        <taxon>Pseudomonadati</taxon>
        <taxon>Pseudomonadota</taxon>
        <taxon>Gammaproteobacteria</taxon>
        <taxon>Lysobacterales</taxon>
        <taxon>Lysobacteraceae</taxon>
        <taxon>Lysobacter</taxon>
    </lineage>
</organism>
<evidence type="ECO:0000256" key="5">
    <source>
        <dbReference type="ARBA" id="ARBA00023136"/>
    </source>
</evidence>
<feature type="transmembrane region" description="Helical" evidence="7">
    <location>
        <begin position="140"/>
        <end position="159"/>
    </location>
</feature>
<keyword evidence="9" id="KW-1185">Reference proteome</keyword>
<protein>
    <submittedName>
        <fullName evidence="8">YihY/virulence factor BrkB family protein</fullName>
    </submittedName>
</protein>
<dbReference type="InterPro" id="IPR017039">
    <property type="entry name" value="Virul_fac_BrkB"/>
</dbReference>
<comment type="caution">
    <text evidence="8">The sequence shown here is derived from an EMBL/GenBank/DDBJ whole genome shotgun (WGS) entry which is preliminary data.</text>
</comment>
<feature type="compositionally biased region" description="Basic and acidic residues" evidence="6">
    <location>
        <begin position="27"/>
        <end position="39"/>
    </location>
</feature>
<evidence type="ECO:0000313" key="9">
    <source>
        <dbReference type="Proteomes" id="UP001589896"/>
    </source>
</evidence>
<evidence type="ECO:0000256" key="1">
    <source>
        <dbReference type="ARBA" id="ARBA00004651"/>
    </source>
</evidence>
<comment type="subcellular location">
    <subcellularLocation>
        <location evidence="1">Cell membrane</location>
        <topology evidence="1">Multi-pass membrane protein</topology>
    </subcellularLocation>
</comment>
<dbReference type="NCBIfam" id="TIGR00765">
    <property type="entry name" value="yihY_not_rbn"/>
    <property type="match status" value="1"/>
</dbReference>
<feature type="transmembrane region" description="Helical" evidence="7">
    <location>
        <begin position="251"/>
        <end position="274"/>
    </location>
</feature>
<evidence type="ECO:0000256" key="7">
    <source>
        <dbReference type="SAM" id="Phobius"/>
    </source>
</evidence>
<reference evidence="8 9" key="1">
    <citation type="submission" date="2024-09" db="EMBL/GenBank/DDBJ databases">
        <authorList>
            <person name="Sun Q."/>
            <person name="Mori K."/>
        </authorList>
    </citation>
    <scope>NUCLEOTIDE SEQUENCE [LARGE SCALE GENOMIC DNA]</scope>
    <source>
        <strain evidence="8 9">KCTC 23076</strain>
    </source>
</reference>
<dbReference type="Proteomes" id="UP001589896">
    <property type="component" value="Unassembled WGS sequence"/>
</dbReference>
<dbReference type="PIRSF" id="PIRSF035875">
    <property type="entry name" value="RNase_BN"/>
    <property type="match status" value="1"/>
</dbReference>
<dbReference type="EMBL" id="JBHLTG010000003">
    <property type="protein sequence ID" value="MFC0679109.1"/>
    <property type="molecule type" value="Genomic_DNA"/>
</dbReference>
<keyword evidence="2" id="KW-1003">Cell membrane</keyword>
<feature type="transmembrane region" description="Helical" evidence="7">
    <location>
        <begin position="217"/>
        <end position="239"/>
    </location>
</feature>
<feature type="transmembrane region" description="Helical" evidence="7">
    <location>
        <begin position="77"/>
        <end position="97"/>
    </location>
</feature>
<gene>
    <name evidence="8" type="ORF">ACFFGH_14810</name>
</gene>
<keyword evidence="3 7" id="KW-0812">Transmembrane</keyword>